<proteinExistence type="predicted"/>
<dbReference type="Proteomes" id="UP001497522">
    <property type="component" value="Chromosome 5"/>
</dbReference>
<evidence type="ECO:0000313" key="1">
    <source>
        <dbReference type="EMBL" id="CAK9876199.1"/>
    </source>
</evidence>
<sequence>MRYPDAQPTRRNKRRPLLRTLLSTNKRSYLVSFMRRHQGGPQQCQWPTRPCRLAGGPASMRAGHQFGRRVWPRLPSTSSGWRSAARHGYGPNARCIVGG</sequence>
<name>A0ABP1BLX9_9BRYO</name>
<keyword evidence="2" id="KW-1185">Reference proteome</keyword>
<organism evidence="1 2">
    <name type="scientific">Sphagnum jensenii</name>
    <dbReference type="NCBI Taxonomy" id="128206"/>
    <lineage>
        <taxon>Eukaryota</taxon>
        <taxon>Viridiplantae</taxon>
        <taxon>Streptophyta</taxon>
        <taxon>Embryophyta</taxon>
        <taxon>Bryophyta</taxon>
        <taxon>Sphagnophytina</taxon>
        <taxon>Sphagnopsida</taxon>
        <taxon>Sphagnales</taxon>
        <taxon>Sphagnaceae</taxon>
        <taxon>Sphagnum</taxon>
    </lineage>
</organism>
<dbReference type="EMBL" id="OZ023706">
    <property type="protein sequence ID" value="CAK9876199.1"/>
    <property type="molecule type" value="Genomic_DNA"/>
</dbReference>
<evidence type="ECO:0000313" key="2">
    <source>
        <dbReference type="Proteomes" id="UP001497522"/>
    </source>
</evidence>
<gene>
    <name evidence="1" type="ORF">CSSPJE1EN2_LOCUS18421</name>
</gene>
<reference evidence="1" key="1">
    <citation type="submission" date="2024-03" db="EMBL/GenBank/DDBJ databases">
        <authorList>
            <consortium name="ELIXIR-Norway"/>
            <consortium name="Elixir Norway"/>
        </authorList>
    </citation>
    <scope>NUCLEOTIDE SEQUENCE</scope>
</reference>
<accession>A0ABP1BLX9</accession>
<protein>
    <submittedName>
        <fullName evidence="1">Uncharacterized protein</fullName>
    </submittedName>
</protein>